<dbReference type="Proteomes" id="UP000805193">
    <property type="component" value="Unassembled WGS sequence"/>
</dbReference>
<evidence type="ECO:0000313" key="2">
    <source>
        <dbReference type="Proteomes" id="UP000805193"/>
    </source>
</evidence>
<dbReference type="EMBL" id="JABSTQ010011517">
    <property type="protein sequence ID" value="KAG0410492.1"/>
    <property type="molecule type" value="Genomic_DNA"/>
</dbReference>
<reference evidence="1 2" key="1">
    <citation type="journal article" date="2020" name="Cell">
        <title>Large-Scale Comparative Analyses of Tick Genomes Elucidate Their Genetic Diversity and Vector Capacities.</title>
        <authorList>
            <consortium name="Tick Genome and Microbiome Consortium (TIGMIC)"/>
            <person name="Jia N."/>
            <person name="Wang J."/>
            <person name="Shi W."/>
            <person name="Du L."/>
            <person name="Sun Y."/>
            <person name="Zhan W."/>
            <person name="Jiang J.F."/>
            <person name="Wang Q."/>
            <person name="Zhang B."/>
            <person name="Ji P."/>
            <person name="Bell-Sakyi L."/>
            <person name="Cui X.M."/>
            <person name="Yuan T.T."/>
            <person name="Jiang B.G."/>
            <person name="Yang W.F."/>
            <person name="Lam T.T."/>
            <person name="Chang Q.C."/>
            <person name="Ding S.J."/>
            <person name="Wang X.J."/>
            <person name="Zhu J.G."/>
            <person name="Ruan X.D."/>
            <person name="Zhao L."/>
            <person name="Wei J.T."/>
            <person name="Ye R.Z."/>
            <person name="Que T.C."/>
            <person name="Du C.H."/>
            <person name="Zhou Y.H."/>
            <person name="Cheng J.X."/>
            <person name="Dai P.F."/>
            <person name="Guo W.B."/>
            <person name="Han X.H."/>
            <person name="Huang E.J."/>
            <person name="Li L.F."/>
            <person name="Wei W."/>
            <person name="Gao Y.C."/>
            <person name="Liu J.Z."/>
            <person name="Shao H.Z."/>
            <person name="Wang X."/>
            <person name="Wang C.C."/>
            <person name="Yang T.C."/>
            <person name="Huo Q.B."/>
            <person name="Li W."/>
            <person name="Chen H.Y."/>
            <person name="Chen S.E."/>
            <person name="Zhou L.G."/>
            <person name="Ni X.B."/>
            <person name="Tian J.H."/>
            <person name="Sheng Y."/>
            <person name="Liu T."/>
            <person name="Pan Y.S."/>
            <person name="Xia L.Y."/>
            <person name="Li J."/>
            <person name="Zhao F."/>
            <person name="Cao W.C."/>
        </authorList>
    </citation>
    <scope>NUCLEOTIDE SEQUENCE [LARGE SCALE GENOMIC DNA]</scope>
    <source>
        <strain evidence="1">Iper-2018</strain>
    </source>
</reference>
<keyword evidence="2" id="KW-1185">Reference proteome</keyword>
<comment type="caution">
    <text evidence="1">The sequence shown here is derived from an EMBL/GenBank/DDBJ whole genome shotgun (WGS) entry which is preliminary data.</text>
</comment>
<evidence type="ECO:0000313" key="1">
    <source>
        <dbReference type="EMBL" id="KAG0410492.1"/>
    </source>
</evidence>
<accession>A0AC60NTQ2</accession>
<gene>
    <name evidence="1" type="ORF">HPB47_012415</name>
</gene>
<sequence length="322" mass="36171">MLDLIREGRSYIPDALACTEGARQWGPSSSKRGASTVSFKELEFVKHDSSNKAKSARKTTEVHVDVAQATVKRLHTDFMEKGIFPMFADVMEEAAFTLLPRNVQEHSNMDDGASAARISLPVKECWNHQMPPSDPCTLTLTEAQHLKEETRGQSRSMLTIFSGGHGATRHMRAGLQNEAAALKRYKAKQKVQVFGIGLCINPGLPMLGASPDGLVWDEDVQECGLVEVKTVSRAIDANLTTFEEVMGRGFVEFIHADKSVNKKHKHYYQVTGQLALTGLRWCDLVVDWVNDCWVTRVPFDEALWLNVMVPCLTYFFFKYRKD</sequence>
<protein>
    <submittedName>
        <fullName evidence="1">Uncharacterized protein</fullName>
    </submittedName>
</protein>
<proteinExistence type="predicted"/>
<organism evidence="1 2">
    <name type="scientific">Ixodes persulcatus</name>
    <name type="common">Taiga tick</name>
    <dbReference type="NCBI Taxonomy" id="34615"/>
    <lineage>
        <taxon>Eukaryota</taxon>
        <taxon>Metazoa</taxon>
        <taxon>Ecdysozoa</taxon>
        <taxon>Arthropoda</taxon>
        <taxon>Chelicerata</taxon>
        <taxon>Arachnida</taxon>
        <taxon>Acari</taxon>
        <taxon>Parasitiformes</taxon>
        <taxon>Ixodida</taxon>
        <taxon>Ixodoidea</taxon>
        <taxon>Ixodidae</taxon>
        <taxon>Ixodinae</taxon>
        <taxon>Ixodes</taxon>
    </lineage>
</organism>
<name>A0AC60NTQ2_IXOPE</name>